<gene>
    <name evidence="7" type="ORF">U6N30_29535</name>
</gene>
<evidence type="ECO:0000256" key="4">
    <source>
        <dbReference type="ARBA" id="ARBA00022840"/>
    </source>
</evidence>
<reference evidence="7 8" key="1">
    <citation type="submission" date="2023-12" db="EMBL/GenBank/DDBJ databases">
        <title>Blastococcus brunescens sp. nov., an actonobacterium isolated from sandstone collected in sahara desert.</title>
        <authorList>
            <person name="Gtari M."/>
            <person name="Ghodhbane F."/>
        </authorList>
    </citation>
    <scope>NUCLEOTIDE SEQUENCE [LARGE SCALE GENOMIC DNA]</scope>
    <source>
        <strain evidence="7 8">BMG 8361</strain>
    </source>
</reference>
<dbReference type="Gene3D" id="3.40.50.300">
    <property type="entry name" value="P-loop containing nucleotide triphosphate hydrolases"/>
    <property type="match status" value="1"/>
</dbReference>
<organism evidence="7 8">
    <name type="scientific">Blastococcus brunescens</name>
    <dbReference type="NCBI Taxonomy" id="1564165"/>
    <lineage>
        <taxon>Bacteria</taxon>
        <taxon>Bacillati</taxon>
        <taxon>Actinomycetota</taxon>
        <taxon>Actinomycetes</taxon>
        <taxon>Geodermatophilales</taxon>
        <taxon>Geodermatophilaceae</taxon>
        <taxon>Blastococcus</taxon>
    </lineage>
</organism>
<keyword evidence="8" id="KW-1185">Reference proteome</keyword>
<keyword evidence="2" id="KW-0813">Transport</keyword>
<protein>
    <submittedName>
        <fullName evidence="7">ATP-binding cassette domain-containing protein</fullName>
    </submittedName>
</protein>
<evidence type="ECO:0000256" key="1">
    <source>
        <dbReference type="ARBA" id="ARBA00004202"/>
    </source>
</evidence>
<dbReference type="PANTHER" id="PTHR42711">
    <property type="entry name" value="ABC TRANSPORTER ATP-BINDING PROTEIN"/>
    <property type="match status" value="1"/>
</dbReference>
<keyword evidence="5" id="KW-0046">Antibiotic resistance</keyword>
<dbReference type="InterPro" id="IPR003439">
    <property type="entry name" value="ABC_transporter-like_ATP-bd"/>
</dbReference>
<accession>A0ABZ1AYU6</accession>
<dbReference type="GO" id="GO:0005524">
    <property type="term" value="F:ATP binding"/>
    <property type="evidence" value="ECO:0007669"/>
    <property type="project" value="UniProtKB-KW"/>
</dbReference>
<evidence type="ECO:0000256" key="5">
    <source>
        <dbReference type="ARBA" id="ARBA00023251"/>
    </source>
</evidence>
<name>A0ABZ1AYU6_9ACTN</name>
<dbReference type="RefSeq" id="WP_324275075.1">
    <property type="nucleotide sequence ID" value="NZ_CP141261.1"/>
</dbReference>
<dbReference type="Proteomes" id="UP001324287">
    <property type="component" value="Chromosome"/>
</dbReference>
<evidence type="ECO:0000259" key="6">
    <source>
        <dbReference type="Pfam" id="PF00005"/>
    </source>
</evidence>
<dbReference type="InterPro" id="IPR050763">
    <property type="entry name" value="ABC_transporter_ATP-binding"/>
</dbReference>
<dbReference type="EMBL" id="CP141261">
    <property type="protein sequence ID" value="WRL63742.1"/>
    <property type="molecule type" value="Genomic_DNA"/>
</dbReference>
<sequence length="175" mass="18314">MAEPIGGYALRENHSGNVGGADHNAAMGSTPAVEAIDLVKHFGDTHAVDGVSFVVPEGTVLGLLGPNGAGKTTLVRMLTTLSVPTSGTGRVAGFDILREPTQVRRSMGLTGQAATVDEILTGRENLKLIGALYGLPRAYVREATERLFDRFDLADAADRQAKTYSGACAGGSTWR</sequence>
<evidence type="ECO:0000313" key="7">
    <source>
        <dbReference type="EMBL" id="WRL63742.1"/>
    </source>
</evidence>
<dbReference type="SUPFAM" id="SSF52540">
    <property type="entry name" value="P-loop containing nucleoside triphosphate hydrolases"/>
    <property type="match status" value="1"/>
</dbReference>
<evidence type="ECO:0000256" key="2">
    <source>
        <dbReference type="ARBA" id="ARBA00022448"/>
    </source>
</evidence>
<proteinExistence type="predicted"/>
<evidence type="ECO:0000256" key="3">
    <source>
        <dbReference type="ARBA" id="ARBA00022741"/>
    </source>
</evidence>
<comment type="subcellular location">
    <subcellularLocation>
        <location evidence="1">Cell membrane</location>
        <topology evidence="1">Peripheral membrane protein</topology>
    </subcellularLocation>
</comment>
<dbReference type="Pfam" id="PF00005">
    <property type="entry name" value="ABC_tran"/>
    <property type="match status" value="1"/>
</dbReference>
<evidence type="ECO:0000313" key="8">
    <source>
        <dbReference type="Proteomes" id="UP001324287"/>
    </source>
</evidence>
<feature type="domain" description="ABC transporter" evidence="6">
    <location>
        <begin position="49"/>
        <end position="166"/>
    </location>
</feature>
<keyword evidence="3" id="KW-0547">Nucleotide-binding</keyword>
<keyword evidence="4 7" id="KW-0067">ATP-binding</keyword>
<dbReference type="InterPro" id="IPR027417">
    <property type="entry name" value="P-loop_NTPase"/>
</dbReference>
<dbReference type="PANTHER" id="PTHR42711:SF19">
    <property type="entry name" value="DOXORUBICIN RESISTANCE ATP-BINDING PROTEIN DRRA"/>
    <property type="match status" value="1"/>
</dbReference>